<evidence type="ECO:0000256" key="5">
    <source>
        <dbReference type="ARBA" id="ARBA00023306"/>
    </source>
</evidence>
<sequence>MFKKRNTRRFNYKSAVIKRTRPHKKRVLFVKRVRNVFSSKIYIMLGIFLASAIGVGYFLFFTNHFLITDIKIGGVSESTQKEIIEYYNKVSQQRKFLILKQNKTVSFSAREFEKNILFELPKIKKIEIRIKMPHTLNMKVQERTQEGIWCAYAKAEAPQCFFYDSSGVIYEEAPNSVRGSLIKIIRDSRVATASLGSAIMSLEILEYANDLIESLDTAYERPSYILIKNNDEISAGFSLGWEAQFSRSQDLMESVENLVLILNEEIGLRIGELLYVDLRLGNKAFYKWQGGT</sequence>
<feature type="domain" description="POTRA" evidence="7">
    <location>
        <begin position="95"/>
        <end position="143"/>
    </location>
</feature>
<evidence type="ECO:0000256" key="1">
    <source>
        <dbReference type="ARBA" id="ARBA00022475"/>
    </source>
</evidence>
<name>A0A1G2HH23_9BACT</name>
<accession>A0A1G2HH23</accession>
<dbReference type="Pfam" id="PF08478">
    <property type="entry name" value="POTRA_1"/>
    <property type="match status" value="1"/>
</dbReference>
<keyword evidence="4 6" id="KW-1133">Transmembrane helix</keyword>
<evidence type="ECO:0000256" key="2">
    <source>
        <dbReference type="ARBA" id="ARBA00022618"/>
    </source>
</evidence>
<proteinExistence type="predicted"/>
<feature type="transmembrane region" description="Helical" evidence="6">
    <location>
        <begin position="41"/>
        <end position="61"/>
    </location>
</feature>
<keyword evidence="6" id="KW-0472">Membrane</keyword>
<dbReference type="InterPro" id="IPR013685">
    <property type="entry name" value="POTRA_FtsQ_type"/>
</dbReference>
<keyword evidence="3 6" id="KW-0812">Transmembrane</keyword>
<protein>
    <recommendedName>
        <fullName evidence="7">POTRA domain-containing protein</fullName>
    </recommendedName>
</protein>
<evidence type="ECO:0000313" key="9">
    <source>
        <dbReference type="Proteomes" id="UP000176770"/>
    </source>
</evidence>
<reference evidence="8 9" key="1">
    <citation type="journal article" date="2016" name="Nat. Commun.">
        <title>Thousands of microbial genomes shed light on interconnected biogeochemical processes in an aquifer system.</title>
        <authorList>
            <person name="Anantharaman K."/>
            <person name="Brown C.T."/>
            <person name="Hug L.A."/>
            <person name="Sharon I."/>
            <person name="Castelle C.J."/>
            <person name="Probst A.J."/>
            <person name="Thomas B.C."/>
            <person name="Singh A."/>
            <person name="Wilkins M.J."/>
            <person name="Karaoz U."/>
            <person name="Brodie E.L."/>
            <person name="Williams K.H."/>
            <person name="Hubbard S.S."/>
            <person name="Banfield J.F."/>
        </authorList>
    </citation>
    <scope>NUCLEOTIDE SEQUENCE [LARGE SCALE GENOMIC DNA]</scope>
</reference>
<dbReference type="AlphaFoldDB" id="A0A1G2HH23"/>
<dbReference type="STRING" id="1802165.A3F94_01260"/>
<comment type="caution">
    <text evidence="8">The sequence shown here is derived from an EMBL/GenBank/DDBJ whole genome shotgun (WGS) entry which is preliminary data.</text>
</comment>
<evidence type="ECO:0000313" key="8">
    <source>
        <dbReference type="EMBL" id="OGZ61796.1"/>
    </source>
</evidence>
<dbReference type="Proteomes" id="UP000176770">
    <property type="component" value="Unassembled WGS sequence"/>
</dbReference>
<evidence type="ECO:0000256" key="3">
    <source>
        <dbReference type="ARBA" id="ARBA00022692"/>
    </source>
</evidence>
<dbReference type="EMBL" id="MHOK01000016">
    <property type="protein sequence ID" value="OGZ61796.1"/>
    <property type="molecule type" value="Genomic_DNA"/>
</dbReference>
<evidence type="ECO:0000259" key="7">
    <source>
        <dbReference type="Pfam" id="PF08478"/>
    </source>
</evidence>
<evidence type="ECO:0000256" key="6">
    <source>
        <dbReference type="SAM" id="Phobius"/>
    </source>
</evidence>
<gene>
    <name evidence="8" type="ORF">A3F94_01260</name>
</gene>
<organism evidence="8 9">
    <name type="scientific">Candidatus Spechtbacteria bacterium RIFCSPLOWO2_12_FULL_38_22</name>
    <dbReference type="NCBI Taxonomy" id="1802165"/>
    <lineage>
        <taxon>Bacteria</taxon>
        <taxon>Candidatus Spechtiibacteriota</taxon>
    </lineage>
</organism>
<keyword evidence="5" id="KW-0131">Cell cycle</keyword>
<evidence type="ECO:0000256" key="4">
    <source>
        <dbReference type="ARBA" id="ARBA00022989"/>
    </source>
</evidence>
<keyword evidence="1" id="KW-1003">Cell membrane</keyword>
<keyword evidence="2" id="KW-0132">Cell division</keyword>